<evidence type="ECO:0000313" key="1">
    <source>
        <dbReference type="EMBL" id="KAJ8615672.1"/>
    </source>
</evidence>
<reference evidence="1 2" key="1">
    <citation type="journal article" date="2022" name="Hortic Res">
        <title>A haplotype resolved chromosomal level avocado genome allows analysis of novel avocado genes.</title>
        <authorList>
            <person name="Nath O."/>
            <person name="Fletcher S.J."/>
            <person name="Hayward A."/>
            <person name="Shaw L.M."/>
            <person name="Masouleh A.K."/>
            <person name="Furtado A."/>
            <person name="Henry R.J."/>
            <person name="Mitter N."/>
        </authorList>
    </citation>
    <scope>NUCLEOTIDE SEQUENCE [LARGE SCALE GENOMIC DNA]</scope>
    <source>
        <strain evidence="2">cv. Hass</strain>
    </source>
</reference>
<organism evidence="1 2">
    <name type="scientific">Persea americana</name>
    <name type="common">Avocado</name>
    <dbReference type="NCBI Taxonomy" id="3435"/>
    <lineage>
        <taxon>Eukaryota</taxon>
        <taxon>Viridiplantae</taxon>
        <taxon>Streptophyta</taxon>
        <taxon>Embryophyta</taxon>
        <taxon>Tracheophyta</taxon>
        <taxon>Spermatophyta</taxon>
        <taxon>Magnoliopsida</taxon>
        <taxon>Magnoliidae</taxon>
        <taxon>Laurales</taxon>
        <taxon>Lauraceae</taxon>
        <taxon>Persea</taxon>
    </lineage>
</organism>
<proteinExistence type="predicted"/>
<dbReference type="Proteomes" id="UP001234297">
    <property type="component" value="Chromosome 12"/>
</dbReference>
<accession>A0ACC2K3J3</accession>
<evidence type="ECO:0000313" key="2">
    <source>
        <dbReference type="Proteomes" id="UP001234297"/>
    </source>
</evidence>
<comment type="caution">
    <text evidence="1">The sequence shown here is derived from an EMBL/GenBank/DDBJ whole genome shotgun (WGS) entry which is preliminary data.</text>
</comment>
<protein>
    <submittedName>
        <fullName evidence="1">Uncharacterized protein</fullName>
    </submittedName>
</protein>
<keyword evidence="2" id="KW-1185">Reference proteome</keyword>
<sequence length="98" mass="10252">MASGTVSVSGTRTSAAAADVVVRATAAPRKGSEVSPPMSPKAAAERSSATKRWRRLRNISTSDSSELDVLRDSLETTNFCLCRLRPVSALSVAAGSRT</sequence>
<gene>
    <name evidence="1" type="ORF">MRB53_035044</name>
</gene>
<dbReference type="EMBL" id="CM056820">
    <property type="protein sequence ID" value="KAJ8615672.1"/>
    <property type="molecule type" value="Genomic_DNA"/>
</dbReference>
<name>A0ACC2K3J3_PERAE</name>